<proteinExistence type="inferred from homology"/>
<dbReference type="CDD" id="cd06225">
    <property type="entry name" value="HAMP"/>
    <property type="match status" value="1"/>
</dbReference>
<organism evidence="12 13">
    <name type="scientific">Caldibacillus debilis</name>
    <dbReference type="NCBI Taxonomy" id="301148"/>
    <lineage>
        <taxon>Bacteria</taxon>
        <taxon>Bacillati</taxon>
        <taxon>Bacillota</taxon>
        <taxon>Bacilli</taxon>
        <taxon>Bacillales</taxon>
        <taxon>Bacillaceae</taxon>
        <taxon>Caldibacillus</taxon>
    </lineage>
</organism>
<feature type="domain" description="HAMP" evidence="11">
    <location>
        <begin position="228"/>
        <end position="281"/>
    </location>
</feature>
<evidence type="ECO:0008006" key="14">
    <source>
        <dbReference type="Google" id="ProtNLM"/>
    </source>
</evidence>
<evidence type="ECO:0000313" key="12">
    <source>
        <dbReference type="EMBL" id="KYD08349.1"/>
    </source>
</evidence>
<evidence type="ECO:0000256" key="6">
    <source>
        <dbReference type="ARBA" id="ARBA00023224"/>
    </source>
</evidence>
<feature type="transmembrane region" description="Helical" evidence="9">
    <location>
        <begin position="17"/>
        <end position="38"/>
    </location>
</feature>
<evidence type="ECO:0000256" key="5">
    <source>
        <dbReference type="ARBA" id="ARBA00023136"/>
    </source>
</evidence>
<dbReference type="GO" id="GO:0005886">
    <property type="term" value="C:plasma membrane"/>
    <property type="evidence" value="ECO:0007669"/>
    <property type="project" value="UniProtKB-SubCell"/>
</dbReference>
<dbReference type="Proteomes" id="UP000075683">
    <property type="component" value="Unassembled WGS sequence"/>
</dbReference>
<dbReference type="PANTHER" id="PTHR32089:SF112">
    <property type="entry name" value="LYSOZYME-LIKE PROTEIN-RELATED"/>
    <property type="match status" value="1"/>
</dbReference>
<dbReference type="Pfam" id="PF00015">
    <property type="entry name" value="MCPsignal"/>
    <property type="match status" value="1"/>
</dbReference>
<evidence type="ECO:0000256" key="1">
    <source>
        <dbReference type="ARBA" id="ARBA00004651"/>
    </source>
</evidence>
<comment type="caution">
    <text evidence="12">The sequence shown here is derived from an EMBL/GenBank/DDBJ whole genome shotgun (WGS) entry which is preliminary data.</text>
</comment>
<dbReference type="PANTHER" id="PTHR32089">
    <property type="entry name" value="METHYL-ACCEPTING CHEMOTAXIS PROTEIN MCPB"/>
    <property type="match status" value="1"/>
</dbReference>
<dbReference type="InterPro" id="IPR004089">
    <property type="entry name" value="MCPsignal_dom"/>
</dbReference>
<keyword evidence="5 9" id="KW-0472">Membrane</keyword>
<dbReference type="Pfam" id="PF00672">
    <property type="entry name" value="HAMP"/>
    <property type="match status" value="1"/>
</dbReference>
<protein>
    <recommendedName>
        <fullName evidence="14">Methyl-accepting chemotaxis protein</fullName>
    </recommendedName>
</protein>
<dbReference type="PROSITE" id="PS50111">
    <property type="entry name" value="CHEMOTAXIS_TRANSDUC_2"/>
    <property type="match status" value="1"/>
</dbReference>
<dbReference type="PROSITE" id="PS50885">
    <property type="entry name" value="HAMP"/>
    <property type="match status" value="1"/>
</dbReference>
<evidence type="ECO:0000256" key="7">
    <source>
        <dbReference type="ARBA" id="ARBA00029447"/>
    </source>
</evidence>
<evidence type="ECO:0000256" key="2">
    <source>
        <dbReference type="ARBA" id="ARBA00022475"/>
    </source>
</evidence>
<evidence type="ECO:0000256" key="4">
    <source>
        <dbReference type="ARBA" id="ARBA00022989"/>
    </source>
</evidence>
<dbReference type="OrthoDB" id="2168386at2"/>
<dbReference type="Gene3D" id="3.30.450.20">
    <property type="entry name" value="PAS domain"/>
    <property type="match status" value="1"/>
</dbReference>
<keyword evidence="3 9" id="KW-0812">Transmembrane</keyword>
<keyword evidence="6 8" id="KW-0807">Transducer</keyword>
<dbReference type="CDD" id="cd11386">
    <property type="entry name" value="MCP_signal"/>
    <property type="match status" value="1"/>
</dbReference>
<evidence type="ECO:0000256" key="3">
    <source>
        <dbReference type="ARBA" id="ARBA00022692"/>
    </source>
</evidence>
<feature type="transmembrane region" description="Helical" evidence="9">
    <location>
        <begin position="204"/>
        <end position="227"/>
    </location>
</feature>
<dbReference type="SMART" id="SM00304">
    <property type="entry name" value="HAMP"/>
    <property type="match status" value="1"/>
</dbReference>
<evidence type="ECO:0000313" key="13">
    <source>
        <dbReference type="Proteomes" id="UP000075683"/>
    </source>
</evidence>
<comment type="similarity">
    <text evidence="7">Belongs to the methyl-accepting chemotaxis (MCP) protein family.</text>
</comment>
<evidence type="ECO:0000259" key="11">
    <source>
        <dbReference type="PROSITE" id="PS50885"/>
    </source>
</evidence>
<dbReference type="CDD" id="cd18774">
    <property type="entry name" value="PDC2_HK_sensor"/>
    <property type="match status" value="1"/>
</dbReference>
<accession>A0A150L8K2</accession>
<dbReference type="InterPro" id="IPR033480">
    <property type="entry name" value="sCache_2"/>
</dbReference>
<dbReference type="Gene3D" id="1.10.287.950">
    <property type="entry name" value="Methyl-accepting chemotaxis protein"/>
    <property type="match status" value="1"/>
</dbReference>
<comment type="subcellular location">
    <subcellularLocation>
        <location evidence="1">Cell membrane</location>
        <topology evidence="1">Multi-pass membrane protein</topology>
    </subcellularLocation>
</comment>
<evidence type="ECO:0000256" key="8">
    <source>
        <dbReference type="PROSITE-ProRule" id="PRU00284"/>
    </source>
</evidence>
<dbReference type="STRING" id="301148.B4135_4060"/>
<dbReference type="GO" id="GO:0007165">
    <property type="term" value="P:signal transduction"/>
    <property type="evidence" value="ECO:0007669"/>
    <property type="project" value="UniProtKB-KW"/>
</dbReference>
<dbReference type="InterPro" id="IPR003660">
    <property type="entry name" value="HAMP_dom"/>
</dbReference>
<dbReference type="SMART" id="SM00283">
    <property type="entry name" value="MA"/>
    <property type="match status" value="1"/>
</dbReference>
<keyword evidence="2" id="KW-1003">Cell membrane</keyword>
<evidence type="ECO:0000256" key="9">
    <source>
        <dbReference type="SAM" id="Phobius"/>
    </source>
</evidence>
<dbReference type="Pfam" id="PF17200">
    <property type="entry name" value="sCache_2"/>
    <property type="match status" value="1"/>
</dbReference>
<dbReference type="SMART" id="SM01049">
    <property type="entry name" value="Cache_2"/>
    <property type="match status" value="1"/>
</dbReference>
<dbReference type="AlphaFoldDB" id="A0A150L8K2"/>
<evidence type="ECO:0000259" key="10">
    <source>
        <dbReference type="PROSITE" id="PS50111"/>
    </source>
</evidence>
<sequence>MKRRSFFGFLSSIKSKLIFFSVLFLTVPVVIFSVFTYYKAYNSLNEVGKTNLKNSVKMTIEMINALNDEVEQGKIPLEEAQEKVKIAMLGEKDENGIRPINKKIDLGKNGYIMAFDQNGVAVAHPDKEGQNLWDRRDSKGVKFVREIMKAAKNGGGFVEYYYPRPDDENKIEKKIAYAETEPNWGWTICVSTYVKDFNKPATDILVFIIITAGITLLVEILIIWRYAGTISRPIQQVTEKMIRLADGDLTQDKIEIRSKDETGKLAEAANIMADKLKEMIRNISSASVLISSHSEELAHSANEVKTGAEQVAQTMEELAAGSGRQASSSSEMSEKMKDFAAKVQESSLHGEKMEQSSKEILEMAGEGNQLMDASAKQMEKIDRIMKETVDKVQMLNSQAQEINKLIYLIRDIADQTNLLSLNAAIEAARAGEQGKGFAVVADEIRKLAEQVAVSVSEITEIIQNIQKEFQNVTDALQEGYQEVEMGTAQIEITKERFSNINESIIKMVENIQTISKNLADISSNSQEINGSIQEIAAIAEESAAGIQQASASAEQISSSMEEISKSSDQLSKLTENLNGLIGQFKLSS</sequence>
<dbReference type="RefSeq" id="WP_061570196.1">
    <property type="nucleotide sequence ID" value="NZ_LQYT01000140.1"/>
</dbReference>
<feature type="domain" description="Methyl-accepting transducer" evidence="10">
    <location>
        <begin position="300"/>
        <end position="557"/>
    </location>
</feature>
<name>A0A150L8K2_9BACI</name>
<keyword evidence="4 9" id="KW-1133">Transmembrane helix</keyword>
<dbReference type="SUPFAM" id="SSF58104">
    <property type="entry name" value="Methyl-accepting chemotaxis protein (MCP) signaling domain"/>
    <property type="match status" value="1"/>
</dbReference>
<reference evidence="12 13" key="1">
    <citation type="submission" date="2016-01" db="EMBL/GenBank/DDBJ databases">
        <title>Draft Genome Sequences of Seven Thermophilic Sporeformers Isolated from Foods.</title>
        <authorList>
            <person name="Berendsen E.M."/>
            <person name="Wells-Bennik M.H."/>
            <person name="Krawcyk A.O."/>
            <person name="De Jong A."/>
            <person name="Holsappel S."/>
            <person name="Eijlander R.T."/>
            <person name="Kuipers O.P."/>
        </authorList>
    </citation>
    <scope>NUCLEOTIDE SEQUENCE [LARGE SCALE GENOMIC DNA]</scope>
    <source>
        <strain evidence="12 13">B4135</strain>
    </source>
</reference>
<gene>
    <name evidence="12" type="ORF">B4135_4060</name>
</gene>
<dbReference type="EMBL" id="LQYT01000140">
    <property type="protein sequence ID" value="KYD08349.1"/>
    <property type="molecule type" value="Genomic_DNA"/>
</dbReference>